<gene>
    <name evidence="2" type="ORF">PMAYCL1PPCAC_21494</name>
</gene>
<feature type="region of interest" description="Disordered" evidence="1">
    <location>
        <begin position="40"/>
        <end position="111"/>
    </location>
</feature>
<name>A0AAN5I4K1_9BILA</name>
<comment type="caution">
    <text evidence="2">The sequence shown here is derived from an EMBL/GenBank/DDBJ whole genome shotgun (WGS) entry which is preliminary data.</text>
</comment>
<sequence>DDVLQLHQRSRDLRYALPPVLRIAYSLLWSLPQFPAQRRGGFFGGQKGNRRVEGTFDSLRGREGRTRDPRSPRCICSRRVRAHSGRDRSLISHQEADFIHQRLPQGRDNHG</sequence>
<evidence type="ECO:0000313" key="3">
    <source>
        <dbReference type="Proteomes" id="UP001328107"/>
    </source>
</evidence>
<feature type="non-terminal residue" evidence="2">
    <location>
        <position position="1"/>
    </location>
</feature>
<protein>
    <submittedName>
        <fullName evidence="2">Uncharacterized protein</fullName>
    </submittedName>
</protein>
<keyword evidence="3" id="KW-1185">Reference proteome</keyword>
<evidence type="ECO:0000256" key="1">
    <source>
        <dbReference type="SAM" id="MobiDB-lite"/>
    </source>
</evidence>
<feature type="non-terminal residue" evidence="2">
    <location>
        <position position="111"/>
    </location>
</feature>
<accession>A0AAN5I4K1</accession>
<feature type="compositionally biased region" description="Basic and acidic residues" evidence="1">
    <location>
        <begin position="84"/>
        <end position="111"/>
    </location>
</feature>
<dbReference type="Proteomes" id="UP001328107">
    <property type="component" value="Unassembled WGS sequence"/>
</dbReference>
<reference evidence="3" key="1">
    <citation type="submission" date="2022-10" db="EMBL/GenBank/DDBJ databases">
        <title>Genome assembly of Pristionchus species.</title>
        <authorList>
            <person name="Yoshida K."/>
            <person name="Sommer R.J."/>
        </authorList>
    </citation>
    <scope>NUCLEOTIDE SEQUENCE [LARGE SCALE GENOMIC DNA]</scope>
    <source>
        <strain evidence="3">RS5460</strain>
    </source>
</reference>
<feature type="compositionally biased region" description="Basic and acidic residues" evidence="1">
    <location>
        <begin position="50"/>
        <end position="71"/>
    </location>
</feature>
<organism evidence="2 3">
    <name type="scientific">Pristionchus mayeri</name>
    <dbReference type="NCBI Taxonomy" id="1317129"/>
    <lineage>
        <taxon>Eukaryota</taxon>
        <taxon>Metazoa</taxon>
        <taxon>Ecdysozoa</taxon>
        <taxon>Nematoda</taxon>
        <taxon>Chromadorea</taxon>
        <taxon>Rhabditida</taxon>
        <taxon>Rhabditina</taxon>
        <taxon>Diplogasteromorpha</taxon>
        <taxon>Diplogasteroidea</taxon>
        <taxon>Neodiplogasteridae</taxon>
        <taxon>Pristionchus</taxon>
    </lineage>
</organism>
<proteinExistence type="predicted"/>
<dbReference type="AlphaFoldDB" id="A0AAN5I4K1"/>
<evidence type="ECO:0000313" key="2">
    <source>
        <dbReference type="EMBL" id="GMR51299.1"/>
    </source>
</evidence>
<dbReference type="EMBL" id="BTRK01000005">
    <property type="protein sequence ID" value="GMR51299.1"/>
    <property type="molecule type" value="Genomic_DNA"/>
</dbReference>